<dbReference type="Proteomes" id="UP000193570">
    <property type="component" value="Unassembled WGS sequence"/>
</dbReference>
<proteinExistence type="predicted"/>
<dbReference type="OrthoDB" id="9904909at2"/>
<evidence type="ECO:0000313" key="2">
    <source>
        <dbReference type="EMBL" id="SLN72648.1"/>
    </source>
</evidence>
<protein>
    <submittedName>
        <fullName evidence="2">Uncharacterized protein</fullName>
    </submittedName>
</protein>
<name>A0A1X7A895_9RHOB</name>
<gene>
    <name evidence="2" type="ORF">ROJ8625_03862</name>
</gene>
<evidence type="ECO:0000313" key="3">
    <source>
        <dbReference type="Proteomes" id="UP000193570"/>
    </source>
</evidence>
<sequence>MKESLRIEWIRPVLEDIREFLREGERPDMANDIDMLIEKYRDILMPPTEDTDDELPDNAVPLDRYRPRT</sequence>
<organism evidence="2 3">
    <name type="scientific">Roseivivax jejudonensis</name>
    <dbReference type="NCBI Taxonomy" id="1529041"/>
    <lineage>
        <taxon>Bacteria</taxon>
        <taxon>Pseudomonadati</taxon>
        <taxon>Pseudomonadota</taxon>
        <taxon>Alphaproteobacteria</taxon>
        <taxon>Rhodobacterales</taxon>
        <taxon>Roseobacteraceae</taxon>
        <taxon>Roseivivax</taxon>
    </lineage>
</organism>
<dbReference type="AlphaFoldDB" id="A0A1X7A895"/>
<evidence type="ECO:0000256" key="1">
    <source>
        <dbReference type="SAM" id="MobiDB-lite"/>
    </source>
</evidence>
<accession>A0A1X7A895</accession>
<dbReference type="RefSeq" id="WP_085793514.1">
    <property type="nucleotide sequence ID" value="NZ_FWFK01000008.1"/>
</dbReference>
<keyword evidence="3" id="KW-1185">Reference proteome</keyword>
<reference evidence="2 3" key="1">
    <citation type="submission" date="2017-03" db="EMBL/GenBank/DDBJ databases">
        <authorList>
            <person name="Afonso C.L."/>
            <person name="Miller P.J."/>
            <person name="Scott M.A."/>
            <person name="Spackman E."/>
            <person name="Goraichik I."/>
            <person name="Dimitrov K.M."/>
            <person name="Suarez D.L."/>
            <person name="Swayne D.E."/>
        </authorList>
    </citation>
    <scope>NUCLEOTIDE SEQUENCE [LARGE SCALE GENOMIC DNA]</scope>
    <source>
        <strain evidence="2 3">CECT 8625</strain>
    </source>
</reference>
<feature type="region of interest" description="Disordered" evidence="1">
    <location>
        <begin position="46"/>
        <end position="69"/>
    </location>
</feature>
<dbReference type="EMBL" id="FWFK01000008">
    <property type="protein sequence ID" value="SLN72648.1"/>
    <property type="molecule type" value="Genomic_DNA"/>
</dbReference>